<comment type="caution">
    <text evidence="2">The sequence shown here is derived from an EMBL/GenBank/DDBJ whole genome shotgun (WGS) entry which is preliminary data.</text>
</comment>
<dbReference type="Gene3D" id="3.30.420.40">
    <property type="match status" value="2"/>
</dbReference>
<accession>A0AAW7ZHV2</accession>
<reference evidence="2" key="1">
    <citation type="journal article" date="2023" name="J. Hazard. Mater.">
        <title>Anaerobic biodegradation of pyrene and benzo[a]pyrene by a new sulfate-reducing Desulforamulus aquiferis strain DSA.</title>
        <authorList>
            <person name="Zhang Z."/>
            <person name="Sun J."/>
            <person name="Gong X."/>
            <person name="Wang C."/>
            <person name="Wang H."/>
        </authorList>
    </citation>
    <scope>NUCLEOTIDE SEQUENCE</scope>
    <source>
        <strain evidence="2">DSA</strain>
    </source>
</reference>
<keyword evidence="3" id="KW-1185">Reference proteome</keyword>
<name>A0AAW7ZHV2_9FIRM</name>
<dbReference type="RefSeq" id="WP_304544626.1">
    <property type="nucleotide sequence ID" value="NZ_JARPTC010000022.1"/>
</dbReference>
<dbReference type="GO" id="GO:0051301">
    <property type="term" value="P:cell division"/>
    <property type="evidence" value="ECO:0007669"/>
    <property type="project" value="UniProtKB-KW"/>
</dbReference>
<dbReference type="AlphaFoldDB" id="A0AAW7ZHV2"/>
<dbReference type="Proteomes" id="UP001172911">
    <property type="component" value="Unassembled WGS sequence"/>
</dbReference>
<proteinExistence type="predicted"/>
<keyword evidence="2" id="KW-0132">Cell division</keyword>
<dbReference type="PANTHER" id="PTHR32432:SF3">
    <property type="entry name" value="ETHANOLAMINE UTILIZATION PROTEIN EUTJ"/>
    <property type="match status" value="1"/>
</dbReference>
<dbReference type="InterPro" id="IPR050696">
    <property type="entry name" value="FtsA/MreB"/>
</dbReference>
<dbReference type="SUPFAM" id="SSF53067">
    <property type="entry name" value="Actin-like ATPase domain"/>
    <property type="match status" value="2"/>
</dbReference>
<feature type="domain" description="SHS2" evidence="1">
    <location>
        <begin position="12"/>
        <end position="210"/>
    </location>
</feature>
<organism evidence="2 3">
    <name type="scientific">Desulforamulus aquiferis</name>
    <dbReference type="NCBI Taxonomy" id="1397668"/>
    <lineage>
        <taxon>Bacteria</taxon>
        <taxon>Bacillati</taxon>
        <taxon>Bacillota</taxon>
        <taxon>Clostridia</taxon>
        <taxon>Eubacteriales</taxon>
        <taxon>Peptococcaceae</taxon>
        <taxon>Desulforamulus</taxon>
    </lineage>
</organism>
<dbReference type="InterPro" id="IPR043129">
    <property type="entry name" value="ATPase_NBD"/>
</dbReference>
<sequence>MPKIKYDEENTIFALDIGTRTVIGLVGLVQEGSIKVLHQAMVEHQSRAMLDGQIHDIPKVASAVEKVIAELEKKLKYKVKRVAIAAAGRSLKTIKCRVDQEIPDAVEIEPLMINTLELTGVQMAQRILEQEAEQRDSENFYCVGHSVISYYLNNYPIGNLVGHRGKNIAADVLATFLPASVVNSLYAVLARVNLEPLYLTLEPIAACEVVIPEQLRLLNLALVDIGAGTSDIAITSDGSVKAYGMVPTAGDEITEILMENLMVDFMTAEQIKRSINSQDKIDYQDVLGLSMTINKEHLLNLLSPSINKLAEEIAANIVTLNGGAAPKSVMCVGGGSQVPDLTNKLANKLGLAPQRVVIRERSNITNLTDVKKNVLSGPEGVTVVGIAAVAAKKLGRNFITVTVNEKSFTLFNTRQLNVINALAFIELSPRELLGQNGKDIRFTLNGKSRTVYGEMSKPAEITVNNKPANLQTPISDGDIIKVVESVNGKDAVAKVADFFSEIFGDITKLNVNEVECTLNGNRVNGEQLIKFGDVLELNLNEVQKLKKDIGTSGKTIEKAPGKDNKIQVTVNGQRIEMSGGKEYILIDIFNYFNIDLANFTGNFELKHNGEKAEYTDVLRDGDNIEIIW</sequence>
<evidence type="ECO:0000259" key="1">
    <source>
        <dbReference type="SMART" id="SM00842"/>
    </source>
</evidence>
<evidence type="ECO:0000313" key="2">
    <source>
        <dbReference type="EMBL" id="MDO7788571.1"/>
    </source>
</evidence>
<keyword evidence="2" id="KW-0131">Cell cycle</keyword>
<protein>
    <submittedName>
        <fullName evidence="2">Cell division FtsA domain-containing protein</fullName>
    </submittedName>
</protein>
<dbReference type="InterPro" id="IPR003494">
    <property type="entry name" value="SHS2_FtsA"/>
</dbReference>
<dbReference type="CDD" id="cd24004">
    <property type="entry name" value="ASKHA_NBD_PilM-like"/>
    <property type="match status" value="1"/>
</dbReference>
<evidence type="ECO:0000313" key="3">
    <source>
        <dbReference type="Proteomes" id="UP001172911"/>
    </source>
</evidence>
<dbReference type="PANTHER" id="PTHR32432">
    <property type="entry name" value="CELL DIVISION PROTEIN FTSA-RELATED"/>
    <property type="match status" value="1"/>
</dbReference>
<dbReference type="Pfam" id="PF14450">
    <property type="entry name" value="FtsA"/>
    <property type="match status" value="1"/>
</dbReference>
<dbReference type="SMART" id="SM00842">
    <property type="entry name" value="FtsA"/>
    <property type="match status" value="1"/>
</dbReference>
<dbReference type="EMBL" id="JARPTC010000022">
    <property type="protein sequence ID" value="MDO7788571.1"/>
    <property type="molecule type" value="Genomic_DNA"/>
</dbReference>
<gene>
    <name evidence="2" type="ORF">P6N53_15190</name>
</gene>
<reference evidence="2" key="2">
    <citation type="submission" date="2023-03" db="EMBL/GenBank/DDBJ databases">
        <authorList>
            <person name="Zhang Z."/>
        </authorList>
    </citation>
    <scope>NUCLEOTIDE SEQUENCE</scope>
    <source>
        <strain evidence="2">DSA</strain>
    </source>
</reference>